<dbReference type="EMBL" id="ROVY01000006">
    <property type="protein sequence ID" value="MHI20942.1"/>
    <property type="molecule type" value="Genomic_DNA"/>
</dbReference>
<dbReference type="Proteomes" id="UP000885364">
    <property type="component" value="Unassembled WGS sequence"/>
</dbReference>
<name>A0A3K8Y702_SALER</name>
<feature type="region of interest" description="Disordered" evidence="1">
    <location>
        <begin position="41"/>
        <end position="69"/>
    </location>
</feature>
<reference evidence="2" key="1">
    <citation type="submission" date="2018-11" db="EMBL/GenBank/DDBJ databases">
        <authorList>
            <consortium name="PulseNet: The National Subtyping Network for Foodborne Disease Surveillance"/>
            <person name="Tarr C.L."/>
            <person name="Trees E."/>
            <person name="Katz L.S."/>
            <person name="Carleton-Romer H.A."/>
            <person name="Stroika S."/>
            <person name="Kucerova Z."/>
            <person name="Roache K.F."/>
            <person name="Sabol A.L."/>
            <person name="Besser J."/>
            <person name="Gerner-Smidt P."/>
        </authorList>
    </citation>
    <scope>NUCLEOTIDE SEQUENCE [LARGE SCALE GENOMIC DNA]</scope>
    <source>
        <strain evidence="2">PNUSAS059688</strain>
    </source>
</reference>
<comment type="caution">
    <text evidence="2">The sequence shown here is derived from an EMBL/GenBank/DDBJ whole genome shotgun (WGS) entry which is preliminary data.</text>
</comment>
<evidence type="ECO:0000313" key="2">
    <source>
        <dbReference type="EMBL" id="MHI20942.1"/>
    </source>
</evidence>
<accession>A0A3K8Y702</accession>
<evidence type="ECO:0008006" key="3">
    <source>
        <dbReference type="Google" id="ProtNLM"/>
    </source>
</evidence>
<protein>
    <recommendedName>
        <fullName evidence="3">Lipoprotein</fullName>
    </recommendedName>
</protein>
<evidence type="ECO:0000256" key="1">
    <source>
        <dbReference type="SAM" id="MobiDB-lite"/>
    </source>
</evidence>
<sequence length="149" mass="16491">MKSVINRGVVALAILSLTGCTGCKYISGGIVYCPDSSDKIEKKTPEVTSHTNTQPKPVSAPAPKELTPEQKKEIEQLKQRADKRCAVLMRDFQSKYDVNHPKLLSVHGNKQLVVCTIQYLAPQSYGANAPVTIILQGNFNNDVYEVRQF</sequence>
<organism evidence="2">
    <name type="scientific">Salmonella enterica</name>
    <name type="common">Salmonella choleraesuis</name>
    <dbReference type="NCBI Taxonomy" id="28901"/>
    <lineage>
        <taxon>Bacteria</taxon>
        <taxon>Pseudomonadati</taxon>
        <taxon>Pseudomonadota</taxon>
        <taxon>Gammaproteobacteria</taxon>
        <taxon>Enterobacterales</taxon>
        <taxon>Enterobacteriaceae</taxon>
        <taxon>Salmonella</taxon>
    </lineage>
</organism>
<proteinExistence type="predicted"/>
<feature type="compositionally biased region" description="Polar residues" evidence="1">
    <location>
        <begin position="46"/>
        <end position="56"/>
    </location>
</feature>
<dbReference type="PROSITE" id="PS51257">
    <property type="entry name" value="PROKAR_LIPOPROTEIN"/>
    <property type="match status" value="1"/>
</dbReference>
<dbReference type="AlphaFoldDB" id="A0A3K8Y702"/>
<gene>
    <name evidence="2" type="ORF">EEM47_03375</name>
</gene>